<keyword evidence="1" id="KW-0732">Signal</keyword>
<dbReference type="Proteomes" id="UP000672032">
    <property type="component" value="Chromosome 4"/>
</dbReference>
<dbReference type="Pfam" id="PF25312">
    <property type="entry name" value="Allergen_Asp_f_4"/>
    <property type="match status" value="1"/>
</dbReference>
<evidence type="ECO:0000313" key="2">
    <source>
        <dbReference type="EMBL" id="QSZ33681.1"/>
    </source>
</evidence>
<evidence type="ECO:0008006" key="4">
    <source>
        <dbReference type="Google" id="ProtNLM"/>
    </source>
</evidence>
<organism evidence="2 3">
    <name type="scientific">Monilinia vaccinii-corymbosi</name>
    <dbReference type="NCBI Taxonomy" id="61207"/>
    <lineage>
        <taxon>Eukaryota</taxon>
        <taxon>Fungi</taxon>
        <taxon>Dikarya</taxon>
        <taxon>Ascomycota</taxon>
        <taxon>Pezizomycotina</taxon>
        <taxon>Leotiomycetes</taxon>
        <taxon>Helotiales</taxon>
        <taxon>Sclerotiniaceae</taxon>
        <taxon>Monilinia</taxon>
    </lineage>
</organism>
<gene>
    <name evidence="2" type="ORF">DSL72_005252</name>
</gene>
<reference evidence="2" key="1">
    <citation type="submission" date="2020-10" db="EMBL/GenBank/DDBJ databases">
        <title>Genome Sequence of Monilinia vaccinii-corymbosi Sheds Light on Mummy Berry Disease Infection of Blueberry and Mating Type.</title>
        <authorList>
            <person name="Yow A.G."/>
            <person name="Zhang Y."/>
            <person name="Bansal K."/>
            <person name="Eacker S.M."/>
            <person name="Sullivan S."/>
            <person name="Liachko I."/>
            <person name="Cubeta M.A."/>
            <person name="Rollins J.A."/>
            <person name="Ashrafi H."/>
        </authorList>
    </citation>
    <scope>NUCLEOTIDE SEQUENCE</scope>
    <source>
        <strain evidence="2">RL-1</strain>
    </source>
</reference>
<proteinExistence type="predicted"/>
<feature type="chain" id="PRO_5032500545" description="Effector 5" evidence="1">
    <location>
        <begin position="21"/>
        <end position="252"/>
    </location>
</feature>
<dbReference type="EMBL" id="CP063408">
    <property type="protein sequence ID" value="QSZ33681.1"/>
    <property type="molecule type" value="Genomic_DNA"/>
</dbReference>
<name>A0A8A3PF61_9HELO</name>
<dbReference type="AlphaFoldDB" id="A0A8A3PF61"/>
<dbReference type="OrthoDB" id="5320938at2759"/>
<sequence length="252" mass="25881">MLFSTSGIVAGMSLLSHALAAPSVPGASTLEERSFSCESPVHGLTAADCKHMSAIGMAGMGTNAKTANGGVWIGNQGPNTFVFTNSAAVPLTVILWTQAAGDFQSSFVNAREPQVSYSLDVGKTVTISMANEVSGGWAGLYNRETTLSKYGQVSNTWGEFRTGAYATVEVSREVNMGGNAMEIRVGGCTSNMSKCVFTCKSGETCGEADTYSLNNCAAGSQNGAAYGLASNQPSGGCQGFSNGGNVQVTLAN</sequence>
<dbReference type="GO" id="GO:0005576">
    <property type="term" value="C:extracellular region"/>
    <property type="evidence" value="ECO:0007669"/>
    <property type="project" value="InterPro"/>
</dbReference>
<feature type="signal peptide" evidence="1">
    <location>
        <begin position="1"/>
        <end position="20"/>
    </location>
</feature>
<protein>
    <recommendedName>
        <fullName evidence="4">Effector 5</fullName>
    </recommendedName>
</protein>
<dbReference type="GO" id="GO:0019863">
    <property type="term" value="F:IgE binding"/>
    <property type="evidence" value="ECO:0007669"/>
    <property type="project" value="InterPro"/>
</dbReference>
<accession>A0A8A3PF61</accession>
<evidence type="ECO:0000313" key="3">
    <source>
        <dbReference type="Proteomes" id="UP000672032"/>
    </source>
</evidence>
<keyword evidence="3" id="KW-1185">Reference proteome</keyword>
<dbReference type="InterPro" id="IPR038903">
    <property type="entry name" value="Allergen_Asp_f_4"/>
</dbReference>
<evidence type="ECO:0000256" key="1">
    <source>
        <dbReference type="SAM" id="SignalP"/>
    </source>
</evidence>